<accession>A0A1F5WZV8</accession>
<name>A0A1F5WZV8_9BACT</name>
<gene>
    <name evidence="2" type="ORF">A2930_00355</name>
</gene>
<dbReference type="STRING" id="1798351.A2930_00355"/>
<feature type="transmembrane region" description="Helical" evidence="1">
    <location>
        <begin position="12"/>
        <end position="29"/>
    </location>
</feature>
<comment type="caution">
    <text evidence="2">The sequence shown here is derived from an EMBL/GenBank/DDBJ whole genome shotgun (WGS) entry which is preliminary data.</text>
</comment>
<keyword evidence="1" id="KW-0472">Membrane</keyword>
<organism evidence="2 3">
    <name type="scientific">Candidatus Giovannonibacteria bacterium RIFCSPLOWO2_01_FULL_45_34</name>
    <dbReference type="NCBI Taxonomy" id="1798351"/>
    <lineage>
        <taxon>Bacteria</taxon>
        <taxon>Candidatus Giovannoniibacteriota</taxon>
    </lineage>
</organism>
<dbReference type="AlphaFoldDB" id="A0A1F5WZV8"/>
<evidence type="ECO:0000313" key="2">
    <source>
        <dbReference type="EMBL" id="OGF81196.1"/>
    </source>
</evidence>
<keyword evidence="1" id="KW-0812">Transmembrane</keyword>
<sequence>MKNFIKENWFKVGLLVMLIISIISIFYWFELRPSQIRKQCIKTYPDAFRALTDDNGFGSLQSVGNWKGSIDKFGYEKCLIENGLEK</sequence>
<reference evidence="2 3" key="1">
    <citation type="journal article" date="2016" name="Nat. Commun.">
        <title>Thousands of microbial genomes shed light on interconnected biogeochemical processes in an aquifer system.</title>
        <authorList>
            <person name="Anantharaman K."/>
            <person name="Brown C.T."/>
            <person name="Hug L.A."/>
            <person name="Sharon I."/>
            <person name="Castelle C.J."/>
            <person name="Probst A.J."/>
            <person name="Thomas B.C."/>
            <person name="Singh A."/>
            <person name="Wilkins M.J."/>
            <person name="Karaoz U."/>
            <person name="Brodie E.L."/>
            <person name="Williams K.H."/>
            <person name="Hubbard S.S."/>
            <person name="Banfield J.F."/>
        </authorList>
    </citation>
    <scope>NUCLEOTIDE SEQUENCE [LARGE SCALE GENOMIC DNA]</scope>
</reference>
<keyword evidence="1" id="KW-1133">Transmembrane helix</keyword>
<evidence type="ECO:0000313" key="3">
    <source>
        <dbReference type="Proteomes" id="UP000178114"/>
    </source>
</evidence>
<protein>
    <submittedName>
        <fullName evidence="2">Uncharacterized protein</fullName>
    </submittedName>
</protein>
<dbReference type="Proteomes" id="UP000178114">
    <property type="component" value="Unassembled WGS sequence"/>
</dbReference>
<evidence type="ECO:0000256" key="1">
    <source>
        <dbReference type="SAM" id="Phobius"/>
    </source>
</evidence>
<proteinExistence type="predicted"/>
<dbReference type="EMBL" id="MFID01000015">
    <property type="protein sequence ID" value="OGF81196.1"/>
    <property type="molecule type" value="Genomic_DNA"/>
</dbReference>